<evidence type="ECO:0000256" key="3">
    <source>
        <dbReference type="ARBA" id="ARBA00022723"/>
    </source>
</evidence>
<evidence type="ECO:0000259" key="17">
    <source>
        <dbReference type="PROSITE" id="PS50893"/>
    </source>
</evidence>
<evidence type="ECO:0000256" key="5">
    <source>
        <dbReference type="ARBA" id="ARBA00022741"/>
    </source>
</evidence>
<keyword evidence="9" id="KW-0862">Zinc</keyword>
<keyword evidence="13" id="KW-0234">DNA repair</keyword>
<evidence type="ECO:0000256" key="12">
    <source>
        <dbReference type="ARBA" id="ARBA00023125"/>
    </source>
</evidence>
<name>A0A0G0J9D3_9BACT</name>
<evidence type="ECO:0000256" key="15">
    <source>
        <dbReference type="ARBA" id="ARBA00039316"/>
    </source>
</evidence>
<gene>
    <name evidence="18" type="ORF">US40_C0014G0006</name>
</gene>
<dbReference type="GO" id="GO:0009380">
    <property type="term" value="C:excinuclease repair complex"/>
    <property type="evidence" value="ECO:0007669"/>
    <property type="project" value="InterPro"/>
</dbReference>
<dbReference type="PATRIC" id="fig|1618486.3.peg.908"/>
<dbReference type="GO" id="GO:0016887">
    <property type="term" value="F:ATP hydrolysis activity"/>
    <property type="evidence" value="ECO:0007669"/>
    <property type="project" value="InterPro"/>
</dbReference>
<evidence type="ECO:0000313" key="19">
    <source>
        <dbReference type="Proteomes" id="UP000034917"/>
    </source>
</evidence>
<dbReference type="PROSITE" id="PS50893">
    <property type="entry name" value="ABC_TRANSPORTER_2"/>
    <property type="match status" value="1"/>
</dbReference>
<comment type="subcellular location">
    <subcellularLocation>
        <location evidence="1">Cytoplasm</location>
    </subcellularLocation>
</comment>
<dbReference type="Gene3D" id="3.30.1490.20">
    <property type="entry name" value="ATP-grasp fold, A domain"/>
    <property type="match status" value="1"/>
</dbReference>
<dbReference type="SUPFAM" id="SSF52540">
    <property type="entry name" value="P-loop containing nucleoside triphosphate hydrolases"/>
    <property type="match status" value="3"/>
</dbReference>
<evidence type="ECO:0000256" key="10">
    <source>
        <dbReference type="ARBA" id="ARBA00022840"/>
    </source>
</evidence>
<dbReference type="Pfam" id="PF17760">
    <property type="entry name" value="UvrA_inter"/>
    <property type="match status" value="1"/>
</dbReference>
<comment type="caution">
    <text evidence="18">The sequence shown here is derived from an EMBL/GenBank/DDBJ whole genome shotgun (WGS) entry which is preliminary data.</text>
</comment>
<dbReference type="PROSITE" id="PS00211">
    <property type="entry name" value="ABC_TRANSPORTER_1"/>
    <property type="match status" value="2"/>
</dbReference>
<dbReference type="Pfam" id="PF17755">
    <property type="entry name" value="UvrA_DNA-bind"/>
    <property type="match status" value="1"/>
</dbReference>
<evidence type="ECO:0000313" key="18">
    <source>
        <dbReference type="EMBL" id="KKQ24721.1"/>
    </source>
</evidence>
<dbReference type="PANTHER" id="PTHR43152:SF3">
    <property type="entry name" value="UVRABC SYSTEM PROTEIN A"/>
    <property type="match status" value="1"/>
</dbReference>
<proteinExistence type="inferred from homology"/>
<dbReference type="InterPro" id="IPR027417">
    <property type="entry name" value="P-loop_NTPase"/>
</dbReference>
<dbReference type="GO" id="GO:0008270">
    <property type="term" value="F:zinc ion binding"/>
    <property type="evidence" value="ECO:0007669"/>
    <property type="project" value="UniProtKB-KW"/>
</dbReference>
<keyword evidence="6" id="KW-0227">DNA damage</keyword>
<evidence type="ECO:0000256" key="11">
    <source>
        <dbReference type="ARBA" id="ARBA00022881"/>
    </source>
</evidence>
<sequence>MDYIRIKGARQHNLKNIDLDIPKNKLVIITGISGSGKSSLAFDTIYAEGQRRYVESLSAYARQFLGIMDKPDVDLIEGLSPSISIDQKTVSHNPRSTVGTITEIYDYFRLLFARVGHPHCPKCGREISKMSVDEIIDQILKQVQDKVQGDKVKPHQFVILSPVVRSKKGEFKDLFDNLSAKGFSKIRVDGKEKNTSEEINLIKTNKHDIEVIVDSFSFNLKQSRDKVFMSNFRSRLTTTIEQSLNLSDGLVVVDFGKESHLYSEKFSCPIDNISLSELEPRMFSFNSPLGACEQCKGIGTIFAVDKNLILNKNLSILEGGILPFNRFFFHETWYMRLIKQMAEEEGIDLNLQINKYSNRQINILLYGTDKVYRVPGTNRFGKSTVIYEKFSGIISELERRYFESTGDYSSFEIQKYMKEETCPKCRGDKLKPEILSVTIDKKNIAQLSTYSIDFLTNYFQTVLPPTLSLYEKQIAKPIVKEIISRLNFLNNVGLSYLSVGRTAKTLSGGELQRIRLASQIGTGLTGVLYVLDEPSIGLHPKDVFSLITTLKKLRDLGNSLIVVEHDWETIESGDYLIELGPNAGKHGGKVVFSGTLSEIKKNSSSLTGQFLSGRKKIELRQKKLNKNNGEIIIRGAKEHNLKDITIRLPLGNLIAVTGVSGSGKSTLITETIYPALKYYLDGYYNQKIGEFEKLEGHQYIDKVYLVDQSPIGRTPRSNPSTYVGFFDEIREIFATTVDARMSGFKKGRFSFNIKGGRCEKCQGAGLLKIEMQFLSDVYVTCDVCEGRRYNKETLEIEYKGKSIYEILKMTVDEAADFFTNHFKIFSKLDFLKKTGLGYLELGQPAPTLSGGEAQRLKLVNELSRRETGRAVYILDEPTTGLHFYDIEKLLHTLQELVNRGNTVIVIEHNLDVIKNCQYIIDLGPEGGDKGGKVIYQGEIEGIMKVKESYTGQYLRKVKS</sequence>
<keyword evidence="11" id="KW-0267">Excision nuclease</keyword>
<keyword evidence="4" id="KW-0677">Repeat</keyword>
<dbReference type="Proteomes" id="UP000034917">
    <property type="component" value="Unassembled WGS sequence"/>
</dbReference>
<accession>A0A0G0J9D3</accession>
<dbReference type="GO" id="GO:0003677">
    <property type="term" value="F:DNA binding"/>
    <property type="evidence" value="ECO:0007669"/>
    <property type="project" value="UniProtKB-KW"/>
</dbReference>
<dbReference type="InterPro" id="IPR041552">
    <property type="entry name" value="UvrA_DNA-bd"/>
</dbReference>
<dbReference type="InterPro" id="IPR004602">
    <property type="entry name" value="UvrA"/>
</dbReference>
<dbReference type="NCBIfam" id="NF001503">
    <property type="entry name" value="PRK00349.1"/>
    <property type="match status" value="1"/>
</dbReference>
<dbReference type="EMBL" id="LBSV01000014">
    <property type="protein sequence ID" value="KKQ24721.1"/>
    <property type="molecule type" value="Genomic_DNA"/>
</dbReference>
<dbReference type="Gene3D" id="3.40.50.300">
    <property type="entry name" value="P-loop containing nucleotide triphosphate hydrolases"/>
    <property type="match status" value="2"/>
</dbReference>
<dbReference type="CDD" id="cd03270">
    <property type="entry name" value="ABC_UvrA_I"/>
    <property type="match status" value="1"/>
</dbReference>
<evidence type="ECO:0000256" key="2">
    <source>
        <dbReference type="ARBA" id="ARBA00022490"/>
    </source>
</evidence>
<dbReference type="GO" id="GO:0005524">
    <property type="term" value="F:ATP binding"/>
    <property type="evidence" value="ECO:0007669"/>
    <property type="project" value="UniProtKB-KW"/>
</dbReference>
<dbReference type="InterPro" id="IPR013815">
    <property type="entry name" value="ATP_grasp_subdomain_1"/>
</dbReference>
<evidence type="ECO:0000256" key="4">
    <source>
        <dbReference type="ARBA" id="ARBA00022737"/>
    </source>
</evidence>
<keyword evidence="8" id="KW-0863">Zinc-finger</keyword>
<reference evidence="18 19" key="1">
    <citation type="journal article" date="2015" name="Nature">
        <title>rRNA introns, odd ribosomes, and small enigmatic genomes across a large radiation of phyla.</title>
        <authorList>
            <person name="Brown C.T."/>
            <person name="Hug L.A."/>
            <person name="Thomas B.C."/>
            <person name="Sharon I."/>
            <person name="Castelle C.J."/>
            <person name="Singh A."/>
            <person name="Wilkins M.J."/>
            <person name="Williams K.H."/>
            <person name="Banfield J.F."/>
        </authorList>
    </citation>
    <scope>NUCLEOTIDE SEQUENCE [LARGE SCALE GENOMIC DNA]</scope>
</reference>
<protein>
    <recommendedName>
        <fullName evidence="15">UvrABC system protein A</fullName>
    </recommendedName>
    <alternativeName>
        <fullName evidence="16">Excinuclease ABC subunit A</fullName>
    </alternativeName>
</protein>
<keyword evidence="5" id="KW-0547">Nucleotide-binding</keyword>
<keyword evidence="7" id="KW-0228">DNA excision</keyword>
<keyword evidence="3" id="KW-0479">Metal-binding</keyword>
<dbReference type="Gene3D" id="1.10.8.280">
    <property type="entry name" value="ABC transporter ATPase domain-like"/>
    <property type="match status" value="1"/>
</dbReference>
<dbReference type="InterPro" id="IPR041102">
    <property type="entry name" value="UvrA_inter"/>
</dbReference>
<dbReference type="GO" id="GO:0005737">
    <property type="term" value="C:cytoplasm"/>
    <property type="evidence" value="ECO:0007669"/>
    <property type="project" value="UniProtKB-SubCell"/>
</dbReference>
<evidence type="ECO:0000256" key="13">
    <source>
        <dbReference type="ARBA" id="ARBA00023204"/>
    </source>
</evidence>
<keyword evidence="2" id="KW-0963">Cytoplasm</keyword>
<feature type="domain" description="ABC transporter" evidence="17">
    <location>
        <begin position="619"/>
        <end position="955"/>
    </location>
</feature>
<dbReference type="NCBIfam" id="TIGR00630">
    <property type="entry name" value="uvra"/>
    <property type="match status" value="1"/>
</dbReference>
<evidence type="ECO:0000256" key="8">
    <source>
        <dbReference type="ARBA" id="ARBA00022771"/>
    </source>
</evidence>
<keyword evidence="10" id="KW-0067">ATP-binding</keyword>
<dbReference type="AlphaFoldDB" id="A0A0G0J9D3"/>
<evidence type="ECO:0000256" key="16">
    <source>
        <dbReference type="ARBA" id="ARBA00042156"/>
    </source>
</evidence>
<evidence type="ECO:0000256" key="1">
    <source>
        <dbReference type="ARBA" id="ARBA00004496"/>
    </source>
</evidence>
<dbReference type="PANTHER" id="PTHR43152">
    <property type="entry name" value="UVRABC SYSTEM PROTEIN A"/>
    <property type="match status" value="1"/>
</dbReference>
<dbReference type="GO" id="GO:0006289">
    <property type="term" value="P:nucleotide-excision repair"/>
    <property type="evidence" value="ECO:0007669"/>
    <property type="project" value="InterPro"/>
</dbReference>
<comment type="similarity">
    <text evidence="14">Belongs to the ABC transporter superfamily. UvrA family.</text>
</comment>
<evidence type="ECO:0000256" key="6">
    <source>
        <dbReference type="ARBA" id="ARBA00022763"/>
    </source>
</evidence>
<evidence type="ECO:0000256" key="7">
    <source>
        <dbReference type="ARBA" id="ARBA00022769"/>
    </source>
</evidence>
<dbReference type="InterPro" id="IPR017871">
    <property type="entry name" value="ABC_transporter-like_CS"/>
</dbReference>
<dbReference type="InterPro" id="IPR003439">
    <property type="entry name" value="ABC_transporter-like_ATP-bd"/>
</dbReference>
<dbReference type="Gene3D" id="1.20.1580.10">
    <property type="entry name" value="ABC transporter ATPase like domain"/>
    <property type="match status" value="2"/>
</dbReference>
<dbReference type="GO" id="GO:0004518">
    <property type="term" value="F:nuclease activity"/>
    <property type="evidence" value="ECO:0007669"/>
    <property type="project" value="UniProtKB-KW"/>
</dbReference>
<evidence type="ECO:0000256" key="14">
    <source>
        <dbReference type="ARBA" id="ARBA00038000"/>
    </source>
</evidence>
<dbReference type="CDD" id="cd03271">
    <property type="entry name" value="ABC_UvrA_II"/>
    <property type="match status" value="1"/>
</dbReference>
<keyword evidence="12" id="KW-0238">DNA-binding</keyword>
<organism evidence="18 19">
    <name type="scientific">Candidatus Roizmanbacteria bacterium GW2011_GWC2_37_13</name>
    <dbReference type="NCBI Taxonomy" id="1618486"/>
    <lineage>
        <taxon>Bacteria</taxon>
        <taxon>Candidatus Roizmaniibacteriota</taxon>
    </lineage>
</organism>
<evidence type="ECO:0000256" key="9">
    <source>
        <dbReference type="ARBA" id="ARBA00022833"/>
    </source>
</evidence>